<dbReference type="InterPro" id="IPR035979">
    <property type="entry name" value="RBD_domain_sf"/>
</dbReference>
<comment type="caution">
    <text evidence="5">The sequence shown here is derived from an EMBL/GenBank/DDBJ whole genome shotgun (WGS) entry which is preliminary data.</text>
</comment>
<dbReference type="KEGG" id="beq:BEWA_011870"/>
<organism evidence="5 6">
    <name type="scientific">Theileria equi strain WA</name>
    <dbReference type="NCBI Taxonomy" id="1537102"/>
    <lineage>
        <taxon>Eukaryota</taxon>
        <taxon>Sar</taxon>
        <taxon>Alveolata</taxon>
        <taxon>Apicomplexa</taxon>
        <taxon>Aconoidasida</taxon>
        <taxon>Piroplasmida</taxon>
        <taxon>Theileriidae</taxon>
        <taxon>Theileria</taxon>
    </lineage>
</organism>
<protein>
    <submittedName>
        <fullName evidence="5">RNA recognition motif domain containing protein</fullName>
    </submittedName>
</protein>
<dbReference type="InterPro" id="IPR052462">
    <property type="entry name" value="SLIRP/GR-RBP-like"/>
</dbReference>
<evidence type="ECO:0000313" key="5">
    <source>
        <dbReference type="EMBL" id="EKX72628.1"/>
    </source>
</evidence>
<accession>L1LBS2</accession>
<dbReference type="Gene3D" id="3.30.70.330">
    <property type="match status" value="2"/>
</dbReference>
<evidence type="ECO:0000256" key="1">
    <source>
        <dbReference type="ARBA" id="ARBA00022884"/>
    </source>
</evidence>
<dbReference type="RefSeq" id="XP_004832080.1">
    <property type="nucleotide sequence ID" value="XM_004832023.1"/>
</dbReference>
<dbReference type="Proteomes" id="UP000031512">
    <property type="component" value="Unassembled WGS sequence"/>
</dbReference>
<feature type="compositionally biased region" description="Basic residues" evidence="3">
    <location>
        <begin position="32"/>
        <end position="43"/>
    </location>
</feature>
<evidence type="ECO:0000256" key="2">
    <source>
        <dbReference type="PROSITE-ProRule" id="PRU00176"/>
    </source>
</evidence>
<dbReference type="InterPro" id="IPR012677">
    <property type="entry name" value="Nucleotide-bd_a/b_plait_sf"/>
</dbReference>
<dbReference type="EMBL" id="ACOU01000004">
    <property type="protein sequence ID" value="EKX72628.1"/>
    <property type="molecule type" value="Genomic_DNA"/>
</dbReference>
<dbReference type="AlphaFoldDB" id="L1LBS2"/>
<feature type="domain" description="RRM" evidence="4">
    <location>
        <begin position="122"/>
        <end position="200"/>
    </location>
</feature>
<keyword evidence="6" id="KW-1185">Reference proteome</keyword>
<proteinExistence type="predicted"/>
<dbReference type="eggNOG" id="KOG0118">
    <property type="taxonomic scope" value="Eukaryota"/>
</dbReference>
<feature type="region of interest" description="Disordered" evidence="3">
    <location>
        <begin position="203"/>
        <end position="275"/>
    </location>
</feature>
<feature type="region of interest" description="Disordered" evidence="3">
    <location>
        <begin position="1"/>
        <end position="113"/>
    </location>
</feature>
<name>L1LBS2_THEEQ</name>
<sequence length="399" mass="44932">MAPRKTAKTAETKKAAEAKTKKTTKAATKAKAPAKTKKTAAKKKVVEEEPISSPEQTTPVSEPVASEPAEVQVVEEPKEASPEPLTEPEVQAPEEEPVPEEPVENAEAPVAQSVDEEKINAHRIFITRIAFEATEDDLEEYFSKFGTVHDAYCPRQQNNSNLNKGFGFISFDNEEAIQKVFETVPHIIMGREVIVDRATGQKYHSGAGGVNRRPSGQPLYQRDSYRDPGRYKRHYDGYSDRPDKFPRRDRVDRPFPYQDREPYNPSIPPYRQNAATFDPNKPVSYVFSGSARNESSGDQYAPGTSARPQRERTTPKLFIGRISFDTTVQGLRAYFSQFGEVVDAYIPRDSYNQRSKGFGFLTFANKSSIHAVLEPNTKHVLDGRELVVDYADVYHRRSH</sequence>
<feature type="compositionally biased region" description="Basic and acidic residues" evidence="3">
    <location>
        <begin position="223"/>
        <end position="262"/>
    </location>
</feature>
<feature type="region of interest" description="Disordered" evidence="3">
    <location>
        <begin position="289"/>
        <end position="311"/>
    </location>
</feature>
<dbReference type="eggNOG" id="KOG4205">
    <property type="taxonomic scope" value="Eukaryota"/>
</dbReference>
<dbReference type="InterPro" id="IPR000504">
    <property type="entry name" value="RRM_dom"/>
</dbReference>
<dbReference type="VEuPathDB" id="PiroplasmaDB:BEWA_011870"/>
<evidence type="ECO:0000313" key="6">
    <source>
        <dbReference type="Proteomes" id="UP000031512"/>
    </source>
</evidence>
<dbReference type="STRING" id="1537102.L1LBS2"/>
<feature type="domain" description="RRM" evidence="4">
    <location>
        <begin position="315"/>
        <end position="393"/>
    </location>
</feature>
<dbReference type="Pfam" id="PF00076">
    <property type="entry name" value="RRM_1"/>
    <property type="match status" value="2"/>
</dbReference>
<reference evidence="5 6" key="1">
    <citation type="journal article" date="2012" name="BMC Genomics">
        <title>Comparative genomic analysis and phylogenetic position of Theileria equi.</title>
        <authorList>
            <person name="Kappmeyer L.S."/>
            <person name="Thiagarajan M."/>
            <person name="Herndon D.R."/>
            <person name="Ramsay J.D."/>
            <person name="Caler E."/>
            <person name="Djikeng A."/>
            <person name="Gillespie J.J."/>
            <person name="Lau A.O."/>
            <person name="Roalson E.H."/>
            <person name="Silva J.C."/>
            <person name="Silva M.G."/>
            <person name="Suarez C.E."/>
            <person name="Ueti M.W."/>
            <person name="Nene V.M."/>
            <person name="Mealey R.H."/>
            <person name="Knowles D.P."/>
            <person name="Brayton K.A."/>
        </authorList>
    </citation>
    <scope>NUCLEOTIDE SEQUENCE [LARGE SCALE GENOMIC DNA]</scope>
    <source>
        <strain evidence="5 6">WA</strain>
    </source>
</reference>
<dbReference type="GeneID" id="15804258"/>
<keyword evidence="1 2" id="KW-0694">RNA-binding</keyword>
<dbReference type="GO" id="GO:0003723">
    <property type="term" value="F:RNA binding"/>
    <property type="evidence" value="ECO:0007669"/>
    <property type="project" value="UniProtKB-UniRule"/>
</dbReference>
<dbReference type="OrthoDB" id="21467at2759"/>
<dbReference type="SUPFAM" id="SSF54928">
    <property type="entry name" value="RNA-binding domain, RBD"/>
    <property type="match status" value="2"/>
</dbReference>
<evidence type="ECO:0000259" key="4">
    <source>
        <dbReference type="PROSITE" id="PS50102"/>
    </source>
</evidence>
<evidence type="ECO:0000256" key="3">
    <source>
        <dbReference type="SAM" id="MobiDB-lite"/>
    </source>
</evidence>
<gene>
    <name evidence="5" type="ORF">BEWA_011870</name>
</gene>
<feature type="compositionally biased region" description="Basic and acidic residues" evidence="3">
    <location>
        <begin position="8"/>
        <end position="20"/>
    </location>
</feature>
<dbReference type="PANTHER" id="PTHR48027">
    <property type="entry name" value="HETEROGENEOUS NUCLEAR RIBONUCLEOPROTEIN 87F-RELATED"/>
    <property type="match status" value="1"/>
</dbReference>
<dbReference type="SMART" id="SM00360">
    <property type="entry name" value="RRM"/>
    <property type="match status" value="2"/>
</dbReference>
<feature type="compositionally biased region" description="Acidic residues" evidence="3">
    <location>
        <begin position="92"/>
        <end position="104"/>
    </location>
</feature>
<dbReference type="PROSITE" id="PS50102">
    <property type="entry name" value="RRM"/>
    <property type="match status" value="2"/>
</dbReference>